<accession>A0AAW2D503</accession>
<feature type="region of interest" description="Disordered" evidence="1">
    <location>
        <begin position="170"/>
        <end position="331"/>
    </location>
</feature>
<evidence type="ECO:0000256" key="1">
    <source>
        <dbReference type="SAM" id="MobiDB-lite"/>
    </source>
</evidence>
<organism evidence="3 4">
    <name type="scientific">Lithocarpus litseifolius</name>
    <dbReference type="NCBI Taxonomy" id="425828"/>
    <lineage>
        <taxon>Eukaryota</taxon>
        <taxon>Viridiplantae</taxon>
        <taxon>Streptophyta</taxon>
        <taxon>Embryophyta</taxon>
        <taxon>Tracheophyta</taxon>
        <taxon>Spermatophyta</taxon>
        <taxon>Magnoliopsida</taxon>
        <taxon>eudicotyledons</taxon>
        <taxon>Gunneridae</taxon>
        <taxon>Pentapetalae</taxon>
        <taxon>rosids</taxon>
        <taxon>fabids</taxon>
        <taxon>Fagales</taxon>
        <taxon>Fagaceae</taxon>
        <taxon>Lithocarpus</taxon>
    </lineage>
</organism>
<feature type="compositionally biased region" description="Pro residues" evidence="1">
    <location>
        <begin position="193"/>
        <end position="205"/>
    </location>
</feature>
<evidence type="ECO:0000313" key="3">
    <source>
        <dbReference type="EMBL" id="KAL0004195.1"/>
    </source>
</evidence>
<feature type="compositionally biased region" description="Low complexity" evidence="1">
    <location>
        <begin position="172"/>
        <end position="192"/>
    </location>
</feature>
<dbReference type="InterPro" id="IPR029472">
    <property type="entry name" value="Copia-like_N"/>
</dbReference>
<dbReference type="PANTHER" id="PTHR37610:SF97">
    <property type="entry name" value="RETROTRANSPOSON GAG DOMAIN-CONTAINING PROTEIN"/>
    <property type="match status" value="1"/>
</dbReference>
<proteinExistence type="predicted"/>
<keyword evidence="4" id="KW-1185">Reference proteome</keyword>
<reference evidence="3 4" key="1">
    <citation type="submission" date="2024-01" db="EMBL/GenBank/DDBJ databases">
        <title>A telomere-to-telomere, gap-free genome of sweet tea (Lithocarpus litseifolius).</title>
        <authorList>
            <person name="Zhou J."/>
        </authorList>
    </citation>
    <scope>NUCLEOTIDE SEQUENCE [LARGE SCALE GENOMIC DNA]</scope>
    <source>
        <strain evidence="3">Zhou-2022a</strain>
        <tissue evidence="3">Leaf</tissue>
    </source>
</reference>
<dbReference type="EMBL" id="JAZDWU010000004">
    <property type="protein sequence ID" value="KAL0004195.1"/>
    <property type="molecule type" value="Genomic_DNA"/>
</dbReference>
<evidence type="ECO:0000313" key="4">
    <source>
        <dbReference type="Proteomes" id="UP001459277"/>
    </source>
</evidence>
<feature type="compositionally biased region" description="Polar residues" evidence="1">
    <location>
        <begin position="276"/>
        <end position="290"/>
    </location>
</feature>
<feature type="compositionally biased region" description="Polar residues" evidence="1">
    <location>
        <begin position="321"/>
        <end position="331"/>
    </location>
</feature>
<evidence type="ECO:0000259" key="2">
    <source>
        <dbReference type="Pfam" id="PF14244"/>
    </source>
</evidence>
<dbReference type="Pfam" id="PF14244">
    <property type="entry name" value="Retrotran_gag_3"/>
    <property type="match status" value="1"/>
</dbReference>
<gene>
    <name evidence="3" type="ORF">SO802_011756</name>
</gene>
<sequence length="331" mass="37627">MDDENSNPSSPYFYPLADNLGIILVSQPLIAPKNYPSWAKAMFLSMSGRTKFGFLNGSIPMLYLSSPLFNAWHRANTTILSWLTNSLSKELAASVIYINTTRDLWLNMENRFSQGNATRLFELKKEIAKFSQAISQSSDILHDFFALAHQIIDLNSQILLPAHTAHCHHHQAATTTTKPNPTQPTTTTTINPLPTPPSTHYPPPTHTNDNHQKIRPSPPPSRPPSTHNQRWTRQQKPRNRTRQQSPTPRPTITHAVTQPRNQTRQQSPTPRPTITHAVTQPRNRTRQQSPTPRPIFTHAVTQPRNRTRQQSPTLRPIVTHAVTQPRNRTRQ</sequence>
<feature type="compositionally biased region" description="Polar residues" evidence="1">
    <location>
        <begin position="254"/>
        <end position="268"/>
    </location>
</feature>
<comment type="caution">
    <text evidence="3">The sequence shown here is derived from an EMBL/GenBank/DDBJ whole genome shotgun (WGS) entry which is preliminary data.</text>
</comment>
<feature type="domain" description="Retrotransposon Copia-like N-terminal" evidence="2">
    <location>
        <begin position="17"/>
        <end position="59"/>
    </location>
</feature>
<dbReference type="Proteomes" id="UP001459277">
    <property type="component" value="Unassembled WGS sequence"/>
</dbReference>
<protein>
    <recommendedName>
        <fullName evidence="2">Retrotransposon Copia-like N-terminal domain-containing protein</fullName>
    </recommendedName>
</protein>
<name>A0AAW2D503_9ROSI</name>
<dbReference type="AlphaFoldDB" id="A0AAW2D503"/>
<feature type="compositionally biased region" description="Polar residues" evidence="1">
    <location>
        <begin position="299"/>
        <end position="313"/>
    </location>
</feature>
<dbReference type="PANTHER" id="PTHR37610">
    <property type="entry name" value="CCHC-TYPE DOMAIN-CONTAINING PROTEIN"/>
    <property type="match status" value="1"/>
</dbReference>